<comment type="caution">
    <text evidence="11">The sequence shown here is derived from an EMBL/GenBank/DDBJ whole genome shotgun (WGS) entry which is preliminary data.</text>
</comment>
<comment type="subunit">
    <text evidence="9">The complex comprises the extracytoplasmic solute receptor protein and the two transmembrane proteins.</text>
</comment>
<keyword evidence="12" id="KW-1185">Reference proteome</keyword>
<dbReference type="RefSeq" id="WP_152009951.1">
    <property type="nucleotide sequence ID" value="NZ_JAAAML010000004.1"/>
</dbReference>
<feature type="transmembrane region" description="Helical" evidence="9">
    <location>
        <begin position="142"/>
        <end position="173"/>
    </location>
</feature>
<reference evidence="11 12" key="1">
    <citation type="submission" date="2020-01" db="EMBL/GenBank/DDBJ databases">
        <title>Genomes of bacteria type strains.</title>
        <authorList>
            <person name="Chen J."/>
            <person name="Zhu S."/>
            <person name="Yang J."/>
        </authorList>
    </citation>
    <scope>NUCLEOTIDE SEQUENCE [LARGE SCALE GENOMIC DNA]</scope>
    <source>
        <strain evidence="11 12">DSM 16655</strain>
    </source>
</reference>
<organism evidence="11 12">
    <name type="scientific">Hoeflea alexandrii</name>
    <dbReference type="NCBI Taxonomy" id="288436"/>
    <lineage>
        <taxon>Bacteria</taxon>
        <taxon>Pseudomonadati</taxon>
        <taxon>Pseudomonadota</taxon>
        <taxon>Alphaproteobacteria</taxon>
        <taxon>Hyphomicrobiales</taxon>
        <taxon>Rhizobiaceae</taxon>
        <taxon>Hoeflea</taxon>
    </lineage>
</organism>
<sequence length="189" mass="20313">MPADHENTHDPVRPQRKGAAVSRAWQWLVEGFAALGTVLIGVLMVIICADIVARNLLGASLPLVSELGALLLVMIVSLQLATTIRAERLARTDLFFVGLKASRPRIAALLSAFFNLVGAIIIGLIAYASIRILGKDWASGDYIGIIGIATLPTWPFRALILAGMTIAALEFIVRMISDLRIAATQEARS</sequence>
<dbReference type="Pfam" id="PF04290">
    <property type="entry name" value="DctQ"/>
    <property type="match status" value="1"/>
</dbReference>
<keyword evidence="7 9" id="KW-0472">Membrane</keyword>
<evidence type="ECO:0000313" key="12">
    <source>
        <dbReference type="Proteomes" id="UP001320715"/>
    </source>
</evidence>
<evidence type="ECO:0000256" key="7">
    <source>
        <dbReference type="ARBA" id="ARBA00023136"/>
    </source>
</evidence>
<comment type="similarity">
    <text evidence="8 9">Belongs to the TRAP transporter small permease family.</text>
</comment>
<evidence type="ECO:0000259" key="10">
    <source>
        <dbReference type="Pfam" id="PF04290"/>
    </source>
</evidence>
<evidence type="ECO:0000256" key="1">
    <source>
        <dbReference type="ARBA" id="ARBA00004429"/>
    </source>
</evidence>
<evidence type="ECO:0000256" key="3">
    <source>
        <dbReference type="ARBA" id="ARBA00022475"/>
    </source>
</evidence>
<gene>
    <name evidence="11" type="ORF">GTW23_20480</name>
</gene>
<evidence type="ECO:0000256" key="5">
    <source>
        <dbReference type="ARBA" id="ARBA00022692"/>
    </source>
</evidence>
<name>A0ABT1CWK7_9HYPH</name>
<dbReference type="InterPro" id="IPR007387">
    <property type="entry name" value="TRAP_DctQ"/>
</dbReference>
<comment type="subcellular location">
    <subcellularLocation>
        <location evidence="1 9">Cell inner membrane</location>
        <topology evidence="1 9">Multi-pass membrane protein</topology>
    </subcellularLocation>
</comment>
<accession>A0ABT1CWK7</accession>
<evidence type="ECO:0000256" key="2">
    <source>
        <dbReference type="ARBA" id="ARBA00022448"/>
    </source>
</evidence>
<protein>
    <recommendedName>
        <fullName evidence="9">TRAP transporter small permease protein</fullName>
    </recommendedName>
</protein>
<keyword evidence="4 9" id="KW-0997">Cell inner membrane</keyword>
<evidence type="ECO:0000256" key="4">
    <source>
        <dbReference type="ARBA" id="ARBA00022519"/>
    </source>
</evidence>
<evidence type="ECO:0000256" key="9">
    <source>
        <dbReference type="RuleBase" id="RU369079"/>
    </source>
</evidence>
<evidence type="ECO:0000256" key="6">
    <source>
        <dbReference type="ARBA" id="ARBA00022989"/>
    </source>
</evidence>
<feature type="domain" description="Tripartite ATP-independent periplasmic transporters DctQ component" evidence="10">
    <location>
        <begin position="43"/>
        <end position="180"/>
    </location>
</feature>
<dbReference type="Proteomes" id="UP001320715">
    <property type="component" value="Unassembled WGS sequence"/>
</dbReference>
<feature type="transmembrane region" description="Helical" evidence="9">
    <location>
        <begin position="67"/>
        <end position="86"/>
    </location>
</feature>
<evidence type="ECO:0000313" key="11">
    <source>
        <dbReference type="EMBL" id="MCO6410564.1"/>
    </source>
</evidence>
<feature type="transmembrane region" description="Helical" evidence="9">
    <location>
        <begin position="106"/>
        <end position="130"/>
    </location>
</feature>
<dbReference type="InterPro" id="IPR055348">
    <property type="entry name" value="DctQ"/>
</dbReference>
<keyword evidence="2 9" id="KW-0813">Transport</keyword>
<keyword evidence="6 9" id="KW-1133">Transmembrane helix</keyword>
<feature type="transmembrane region" description="Helical" evidence="9">
    <location>
        <begin position="27"/>
        <end position="47"/>
    </location>
</feature>
<comment type="function">
    <text evidence="9">Part of the tripartite ATP-independent periplasmic (TRAP) transport system.</text>
</comment>
<evidence type="ECO:0000256" key="8">
    <source>
        <dbReference type="ARBA" id="ARBA00038436"/>
    </source>
</evidence>
<dbReference type="PANTHER" id="PTHR35011">
    <property type="entry name" value="2,3-DIKETO-L-GULONATE TRAP TRANSPORTER SMALL PERMEASE PROTEIN YIAM"/>
    <property type="match status" value="1"/>
</dbReference>
<keyword evidence="3" id="KW-1003">Cell membrane</keyword>
<dbReference type="EMBL" id="JAAAML010000004">
    <property type="protein sequence ID" value="MCO6410564.1"/>
    <property type="molecule type" value="Genomic_DNA"/>
</dbReference>
<proteinExistence type="inferred from homology"/>
<keyword evidence="5 9" id="KW-0812">Transmembrane</keyword>